<reference evidence="20 21" key="1">
    <citation type="submission" date="2016-07" db="EMBL/GenBank/DDBJ databases">
        <title>Pervasive Adenine N6-methylation of Active Genes in Fungi.</title>
        <authorList>
            <consortium name="DOE Joint Genome Institute"/>
            <person name="Mondo S.J."/>
            <person name="Dannebaum R.O."/>
            <person name="Kuo R.C."/>
            <person name="Labutti K."/>
            <person name="Haridas S."/>
            <person name="Kuo A."/>
            <person name="Salamov A."/>
            <person name="Ahrendt S.R."/>
            <person name="Lipzen A."/>
            <person name="Sullivan W."/>
            <person name="Andreopoulos W.B."/>
            <person name="Clum A."/>
            <person name="Lindquist E."/>
            <person name="Daum C."/>
            <person name="Ramamoorthy G.K."/>
            <person name="Gryganskyi A."/>
            <person name="Culley D."/>
            <person name="Magnuson J.K."/>
            <person name="James T.Y."/>
            <person name="O'Malley M.A."/>
            <person name="Stajich J.E."/>
            <person name="Spatafora J.W."/>
            <person name="Visel A."/>
            <person name="Grigoriev I.V."/>
        </authorList>
    </citation>
    <scope>NUCLEOTIDE SEQUENCE [LARGE SCALE GENOMIC DNA]</scope>
    <source>
        <strain evidence="20 21">NRRL 2496</strain>
    </source>
</reference>
<dbReference type="GO" id="GO:0016972">
    <property type="term" value="F:thiol oxidase activity"/>
    <property type="evidence" value="ECO:0007669"/>
    <property type="project" value="EnsemblFungi"/>
</dbReference>
<dbReference type="GO" id="GO:0005789">
    <property type="term" value="C:endoplasmic reticulum membrane"/>
    <property type="evidence" value="ECO:0007669"/>
    <property type="project" value="UniProtKB-SubCell"/>
</dbReference>
<evidence type="ECO:0000256" key="1">
    <source>
        <dbReference type="ARBA" id="ARBA00001974"/>
    </source>
</evidence>
<gene>
    <name evidence="20" type="ORF">BCR43DRAFT_529610</name>
</gene>
<keyword evidence="8" id="KW-0256">Endoplasmic reticulum</keyword>
<evidence type="ECO:0000256" key="5">
    <source>
        <dbReference type="ARBA" id="ARBA00022448"/>
    </source>
</evidence>
<evidence type="ECO:0000256" key="16">
    <source>
        <dbReference type="PIRSR" id="PIRSR017205-1"/>
    </source>
</evidence>
<protein>
    <submittedName>
        <fullName evidence="20">Endoplasmic reticulum Oxidoreductin 1-domain-containing protein</fullName>
    </submittedName>
</protein>
<dbReference type="InterPro" id="IPR037192">
    <property type="entry name" value="ERO1-like_sf"/>
</dbReference>
<feature type="binding site" evidence="17">
    <location>
        <position position="168"/>
    </location>
    <ligand>
        <name>FAD</name>
        <dbReference type="ChEBI" id="CHEBI:57692"/>
    </ligand>
</feature>
<keyword evidence="15" id="KW-0676">Redox-active center</keyword>
<dbReference type="OrthoDB" id="269384at2759"/>
<evidence type="ECO:0000313" key="21">
    <source>
        <dbReference type="Proteomes" id="UP000242180"/>
    </source>
</evidence>
<feature type="binding site" evidence="17">
    <location>
        <position position="292"/>
    </location>
    <ligand>
        <name>FAD</name>
        <dbReference type="ChEBI" id="CHEBI:57692"/>
    </ligand>
</feature>
<evidence type="ECO:0000256" key="17">
    <source>
        <dbReference type="PIRSR" id="PIRSR017205-2"/>
    </source>
</evidence>
<dbReference type="Pfam" id="PF04137">
    <property type="entry name" value="ERO1"/>
    <property type="match status" value="1"/>
</dbReference>
<keyword evidence="5" id="KW-0813">Transport</keyword>
<evidence type="ECO:0000256" key="18">
    <source>
        <dbReference type="PIRSR" id="PIRSR017205-3"/>
    </source>
</evidence>
<proteinExistence type="inferred from homology"/>
<comment type="cofactor">
    <cofactor evidence="1 17">
        <name>FAD</name>
        <dbReference type="ChEBI" id="CHEBI:57692"/>
    </cofactor>
</comment>
<keyword evidence="21" id="KW-1185">Reference proteome</keyword>
<evidence type="ECO:0000313" key="20">
    <source>
        <dbReference type="EMBL" id="ORZ00763.1"/>
    </source>
</evidence>
<evidence type="ECO:0000256" key="8">
    <source>
        <dbReference type="ARBA" id="ARBA00022824"/>
    </source>
</evidence>
<evidence type="ECO:0000256" key="19">
    <source>
        <dbReference type="SAM" id="SignalP"/>
    </source>
</evidence>
<evidence type="ECO:0000256" key="15">
    <source>
        <dbReference type="ARBA" id="ARBA00023284"/>
    </source>
</evidence>
<feature type="disulfide bond" description="Redox-active" evidence="18">
    <location>
        <begin position="390"/>
        <end position="393"/>
    </location>
</feature>
<evidence type="ECO:0000256" key="4">
    <source>
        <dbReference type="ARBA" id="ARBA00011802"/>
    </source>
</evidence>
<evidence type="ECO:0000256" key="11">
    <source>
        <dbReference type="ARBA" id="ARBA00023002"/>
    </source>
</evidence>
<evidence type="ECO:0000256" key="2">
    <source>
        <dbReference type="ARBA" id="ARBA00004367"/>
    </source>
</evidence>
<dbReference type="OMA" id="PCGIRSE"/>
<accession>A0A1X2HMX9</accession>
<evidence type="ECO:0000256" key="10">
    <source>
        <dbReference type="ARBA" id="ARBA00022982"/>
    </source>
</evidence>
<dbReference type="FunCoup" id="A0A1X2HMX9">
    <property type="interactions" value="410"/>
</dbReference>
<comment type="similarity">
    <text evidence="3">Belongs to the EROs family.</text>
</comment>
<keyword evidence="10" id="KW-0249">Electron transport</keyword>
<dbReference type="PANTHER" id="PTHR12613:SF0">
    <property type="entry name" value="ERO1-LIKE PROTEIN"/>
    <property type="match status" value="1"/>
</dbReference>
<dbReference type="PANTHER" id="PTHR12613">
    <property type="entry name" value="ERO1-RELATED"/>
    <property type="match status" value="1"/>
</dbReference>
<dbReference type="STRING" id="13706.A0A1X2HMX9"/>
<comment type="subcellular location">
    <subcellularLocation>
        <location evidence="2">Endoplasmic reticulum membrane</location>
        <topology evidence="2">Peripheral membrane protein</topology>
        <orientation evidence="2">Lumenal side</orientation>
    </subcellularLocation>
</comment>
<evidence type="ECO:0000256" key="7">
    <source>
        <dbReference type="ARBA" id="ARBA00022729"/>
    </source>
</evidence>
<keyword evidence="13 18" id="KW-1015">Disulfide bond</keyword>
<feature type="active site" evidence="16">
    <location>
        <position position="393"/>
    </location>
</feature>
<dbReference type="InterPro" id="IPR007266">
    <property type="entry name" value="Ero1"/>
</dbReference>
<evidence type="ECO:0000256" key="14">
    <source>
        <dbReference type="ARBA" id="ARBA00023180"/>
    </source>
</evidence>
<evidence type="ECO:0000256" key="12">
    <source>
        <dbReference type="ARBA" id="ARBA00023136"/>
    </source>
</evidence>
<keyword evidence="6" id="KW-0285">Flavoprotein</keyword>
<dbReference type="SUPFAM" id="SSF110019">
    <property type="entry name" value="ERO1-like"/>
    <property type="match status" value="1"/>
</dbReference>
<evidence type="ECO:0000256" key="6">
    <source>
        <dbReference type="ARBA" id="ARBA00022630"/>
    </source>
</evidence>
<feature type="disulfide bond" description="Redox-active" evidence="18">
    <location>
        <begin position="97"/>
        <end position="102"/>
    </location>
</feature>
<keyword evidence="9 17" id="KW-0274">FAD</keyword>
<evidence type="ECO:0000256" key="3">
    <source>
        <dbReference type="ARBA" id="ARBA00008277"/>
    </source>
</evidence>
<keyword evidence="7 19" id="KW-0732">Signal</keyword>
<feature type="signal peptide" evidence="19">
    <location>
        <begin position="1"/>
        <end position="21"/>
    </location>
</feature>
<comment type="caution">
    <text evidence="20">The sequence shown here is derived from an EMBL/GenBank/DDBJ whole genome shotgun (WGS) entry which is preliminary data.</text>
</comment>
<keyword evidence="11" id="KW-0560">Oxidoreductase</keyword>
<evidence type="ECO:0000256" key="13">
    <source>
        <dbReference type="ARBA" id="ARBA00023157"/>
    </source>
</evidence>
<feature type="chain" id="PRO_5012168377" evidence="19">
    <location>
        <begin position="22"/>
        <end position="469"/>
    </location>
</feature>
<feature type="binding site" evidence="17">
    <location>
        <position position="170"/>
    </location>
    <ligand>
        <name>FAD</name>
        <dbReference type="ChEBI" id="CHEBI:57692"/>
    </ligand>
</feature>
<feature type="disulfide bond" evidence="18">
    <location>
        <begin position="139"/>
        <end position="327"/>
    </location>
</feature>
<dbReference type="PIRSF" id="PIRSF017205">
    <property type="entry name" value="ERO1"/>
    <property type="match status" value="1"/>
</dbReference>
<feature type="binding site" evidence="17">
    <location>
        <position position="260"/>
    </location>
    <ligand>
        <name>FAD</name>
        <dbReference type="ChEBI" id="CHEBI:57692"/>
    </ligand>
</feature>
<organism evidence="20 21">
    <name type="scientific">Syncephalastrum racemosum</name>
    <name type="common">Filamentous fungus</name>
    <dbReference type="NCBI Taxonomy" id="13706"/>
    <lineage>
        <taxon>Eukaryota</taxon>
        <taxon>Fungi</taxon>
        <taxon>Fungi incertae sedis</taxon>
        <taxon>Mucoromycota</taxon>
        <taxon>Mucoromycotina</taxon>
        <taxon>Mucoromycetes</taxon>
        <taxon>Mucorales</taxon>
        <taxon>Syncephalastraceae</taxon>
        <taxon>Syncephalastrum</taxon>
    </lineage>
</organism>
<dbReference type="GO" id="GO:0034975">
    <property type="term" value="P:protein folding in endoplasmic reticulum"/>
    <property type="evidence" value="ECO:0007669"/>
    <property type="project" value="EnsemblFungi"/>
</dbReference>
<dbReference type="Proteomes" id="UP000242180">
    <property type="component" value="Unassembled WGS sequence"/>
</dbReference>
<feature type="binding site" evidence="17">
    <location>
        <position position="181"/>
    </location>
    <ligand>
        <name>FAD</name>
        <dbReference type="ChEBI" id="CHEBI:57692"/>
    </ligand>
</feature>
<name>A0A1X2HMX9_SYNRA</name>
<evidence type="ECO:0000256" key="9">
    <source>
        <dbReference type="ARBA" id="ARBA00022827"/>
    </source>
</evidence>
<sequence length="469" mass="53987">MTLRQLLRTLLLLGASAAVFADAGLKQPLQDPDPIEFVQDVLRQSPSQDYCNPTGQIKDTCCDYRSIEEIQSSIFDKVQALLDLWRECPFWEDDGLCISRDCAVETVEESILPEEWRVQSLSAVKISPEGQSFKPFEKCPLDEKDFCIIDDESDTEGVYVDLLENPERFTGYAGESSARVWNAIYDENCFNIGRYMTEGCETCEKHGEPLVEKKEEFSRVPQKENMLAHYLNDLQEIPDESEYDGSEMCLEKRVYYRLISGLHTSITLHICDEYFDQKTGKWGPNLDCFVHRVGSHPERLQNIYFTYALVVRAVNKLGPYLEQYPFCTSNDVEDDKDIKSLVLDLTAKTRECPTTFDEAVMFQDDNANSLRQEFRDHFRNVSRIMDCVGCTKCRLWGKIQTAGLGTALKVLFSYEDGNLKYEGNNQLLKRSEIVALFNTLNRLSESLHAIEQFRRLYHERIEGPVSDRL</sequence>
<feature type="active site" description="Nucleophile" evidence="16">
    <location>
        <position position="390"/>
    </location>
</feature>
<comment type="subunit">
    <text evidence="4">May function both as a monomer and a homodimer.</text>
</comment>
<keyword evidence="14" id="KW-0325">Glycoprotein</keyword>
<dbReference type="AlphaFoldDB" id="A0A1X2HMX9"/>
<dbReference type="EMBL" id="MCGN01000002">
    <property type="protein sequence ID" value="ORZ00763.1"/>
    <property type="molecule type" value="Genomic_DNA"/>
</dbReference>
<dbReference type="GO" id="GO:0071949">
    <property type="term" value="F:FAD binding"/>
    <property type="evidence" value="ECO:0007669"/>
    <property type="project" value="InterPro"/>
</dbReference>
<dbReference type="GO" id="GO:0015035">
    <property type="term" value="F:protein-disulfide reductase activity"/>
    <property type="evidence" value="ECO:0007669"/>
    <property type="project" value="InterPro"/>
</dbReference>
<feature type="binding site" evidence="17">
    <location>
        <position position="263"/>
    </location>
    <ligand>
        <name>FAD</name>
        <dbReference type="ChEBI" id="CHEBI:57692"/>
    </ligand>
</feature>
<dbReference type="InParanoid" id="A0A1X2HMX9"/>
<keyword evidence="12" id="KW-0472">Membrane</keyword>